<dbReference type="PRINTS" id="PR00792">
    <property type="entry name" value="PEPSIN"/>
</dbReference>
<evidence type="ECO:0000256" key="3">
    <source>
        <dbReference type="ARBA" id="ARBA00022750"/>
    </source>
</evidence>
<evidence type="ECO:0000256" key="4">
    <source>
        <dbReference type="ARBA" id="ARBA00022801"/>
    </source>
</evidence>
<reference evidence="10" key="2">
    <citation type="submission" date="2023-06" db="EMBL/GenBank/DDBJ databases">
        <authorList>
            <person name="Ma L."/>
            <person name="Liu K.-W."/>
            <person name="Li Z."/>
            <person name="Hsiao Y.-Y."/>
            <person name="Qi Y."/>
            <person name="Fu T."/>
            <person name="Tang G."/>
            <person name="Zhang D."/>
            <person name="Sun W.-H."/>
            <person name="Liu D.-K."/>
            <person name="Li Y."/>
            <person name="Chen G.-Z."/>
            <person name="Liu X.-D."/>
            <person name="Liao X.-Y."/>
            <person name="Jiang Y.-T."/>
            <person name="Yu X."/>
            <person name="Hao Y."/>
            <person name="Huang J."/>
            <person name="Zhao X.-W."/>
            <person name="Ke S."/>
            <person name="Chen Y.-Y."/>
            <person name="Wu W.-L."/>
            <person name="Hsu J.-L."/>
            <person name="Lin Y.-F."/>
            <person name="Huang M.-D."/>
            <person name="Li C.-Y."/>
            <person name="Huang L."/>
            <person name="Wang Z.-W."/>
            <person name="Zhao X."/>
            <person name="Zhong W.-Y."/>
            <person name="Peng D.-H."/>
            <person name="Ahmad S."/>
            <person name="Lan S."/>
            <person name="Zhang J.-S."/>
            <person name="Tsai W.-C."/>
            <person name="Van De Peer Y."/>
            <person name="Liu Z.-J."/>
        </authorList>
    </citation>
    <scope>NUCLEOTIDE SEQUENCE</scope>
    <source>
        <strain evidence="10">CP</strain>
        <tissue evidence="10">Leaves</tissue>
    </source>
</reference>
<feature type="region of interest" description="Disordered" evidence="7">
    <location>
        <begin position="45"/>
        <end position="65"/>
    </location>
</feature>
<dbReference type="SUPFAM" id="SSF50630">
    <property type="entry name" value="Acid proteases"/>
    <property type="match status" value="1"/>
</dbReference>
<evidence type="ECO:0000256" key="5">
    <source>
        <dbReference type="ARBA" id="ARBA00023180"/>
    </source>
</evidence>
<evidence type="ECO:0000256" key="1">
    <source>
        <dbReference type="ARBA" id="ARBA00007447"/>
    </source>
</evidence>
<dbReference type="InterPro" id="IPR051708">
    <property type="entry name" value="Plant_Aspart_Prot_A1"/>
</dbReference>
<evidence type="ECO:0000256" key="7">
    <source>
        <dbReference type="SAM" id="MobiDB-lite"/>
    </source>
</evidence>
<evidence type="ECO:0000256" key="6">
    <source>
        <dbReference type="PIRSR" id="PIRSR601461-1"/>
    </source>
</evidence>
<evidence type="ECO:0000313" key="11">
    <source>
        <dbReference type="Proteomes" id="UP001180020"/>
    </source>
</evidence>
<dbReference type="AlphaFoldDB" id="A0AAV9DKH9"/>
<dbReference type="InterPro" id="IPR032861">
    <property type="entry name" value="TAXi_N"/>
</dbReference>
<dbReference type="PROSITE" id="PS51767">
    <property type="entry name" value="PEPTIDASE_A1"/>
    <property type="match status" value="1"/>
</dbReference>
<feature type="active site" evidence="6">
    <location>
        <position position="378"/>
    </location>
</feature>
<dbReference type="GO" id="GO:0004190">
    <property type="term" value="F:aspartic-type endopeptidase activity"/>
    <property type="evidence" value="ECO:0007669"/>
    <property type="project" value="UniProtKB-KW"/>
</dbReference>
<keyword evidence="3" id="KW-0064">Aspartyl protease</keyword>
<feature type="compositionally biased region" description="Polar residues" evidence="7">
    <location>
        <begin position="45"/>
        <end position="54"/>
    </location>
</feature>
<reference evidence="10" key="1">
    <citation type="journal article" date="2023" name="Nat. Commun.">
        <title>Diploid and tetraploid genomes of Acorus and the evolution of monocots.</title>
        <authorList>
            <person name="Ma L."/>
            <person name="Liu K.W."/>
            <person name="Li Z."/>
            <person name="Hsiao Y.Y."/>
            <person name="Qi Y."/>
            <person name="Fu T."/>
            <person name="Tang G.D."/>
            <person name="Zhang D."/>
            <person name="Sun W.H."/>
            <person name="Liu D.K."/>
            <person name="Li Y."/>
            <person name="Chen G.Z."/>
            <person name="Liu X.D."/>
            <person name="Liao X.Y."/>
            <person name="Jiang Y.T."/>
            <person name="Yu X."/>
            <person name="Hao Y."/>
            <person name="Huang J."/>
            <person name="Zhao X.W."/>
            <person name="Ke S."/>
            <person name="Chen Y.Y."/>
            <person name="Wu W.L."/>
            <person name="Hsu J.L."/>
            <person name="Lin Y.F."/>
            <person name="Huang M.D."/>
            <person name="Li C.Y."/>
            <person name="Huang L."/>
            <person name="Wang Z.W."/>
            <person name="Zhao X."/>
            <person name="Zhong W.Y."/>
            <person name="Peng D.H."/>
            <person name="Ahmad S."/>
            <person name="Lan S."/>
            <person name="Zhang J.S."/>
            <person name="Tsai W.C."/>
            <person name="Van de Peer Y."/>
            <person name="Liu Z.J."/>
        </authorList>
    </citation>
    <scope>NUCLEOTIDE SEQUENCE</scope>
    <source>
        <strain evidence="10">CP</strain>
    </source>
</reference>
<feature type="domain" description="Peptidase A1" evidence="9">
    <location>
        <begin position="139"/>
        <end position="500"/>
    </location>
</feature>
<dbReference type="GO" id="GO:0006508">
    <property type="term" value="P:proteolysis"/>
    <property type="evidence" value="ECO:0007669"/>
    <property type="project" value="UniProtKB-KW"/>
</dbReference>
<feature type="region of interest" description="Disordered" evidence="7">
    <location>
        <begin position="97"/>
        <end position="123"/>
    </location>
</feature>
<keyword evidence="8" id="KW-0732">Signal</keyword>
<organism evidence="10 11">
    <name type="scientific">Acorus calamus</name>
    <name type="common">Sweet flag</name>
    <dbReference type="NCBI Taxonomy" id="4465"/>
    <lineage>
        <taxon>Eukaryota</taxon>
        <taxon>Viridiplantae</taxon>
        <taxon>Streptophyta</taxon>
        <taxon>Embryophyta</taxon>
        <taxon>Tracheophyta</taxon>
        <taxon>Spermatophyta</taxon>
        <taxon>Magnoliopsida</taxon>
        <taxon>Liliopsida</taxon>
        <taxon>Acoraceae</taxon>
        <taxon>Acorus</taxon>
    </lineage>
</organism>
<keyword evidence="2" id="KW-0645">Protease</keyword>
<dbReference type="EMBL" id="JAUJYO010000012">
    <property type="protein sequence ID" value="KAK1301382.1"/>
    <property type="molecule type" value="Genomic_DNA"/>
</dbReference>
<gene>
    <name evidence="10" type="primary">nep1</name>
    <name evidence="10" type="ORF">QJS10_CPB12g00543</name>
</gene>
<keyword evidence="11" id="KW-1185">Reference proteome</keyword>
<evidence type="ECO:0000259" key="9">
    <source>
        <dbReference type="PROSITE" id="PS51767"/>
    </source>
</evidence>
<dbReference type="Gene3D" id="2.40.70.10">
    <property type="entry name" value="Acid Proteases"/>
    <property type="match status" value="2"/>
</dbReference>
<dbReference type="Pfam" id="PF14541">
    <property type="entry name" value="TAXi_C"/>
    <property type="match status" value="1"/>
</dbReference>
<dbReference type="Pfam" id="PF14543">
    <property type="entry name" value="TAXi_N"/>
    <property type="match status" value="1"/>
</dbReference>
<protein>
    <submittedName>
        <fullName evidence="10">Aspartic proteinase nepenthesin-1</fullName>
    </submittedName>
</protein>
<dbReference type="InterPro" id="IPR021109">
    <property type="entry name" value="Peptidase_aspartic_dom_sf"/>
</dbReference>
<keyword evidence="4" id="KW-0378">Hydrolase</keyword>
<comment type="similarity">
    <text evidence="1">Belongs to the peptidase A1 family.</text>
</comment>
<dbReference type="PANTHER" id="PTHR47967">
    <property type="entry name" value="OS07G0603500 PROTEIN-RELATED"/>
    <property type="match status" value="1"/>
</dbReference>
<feature type="compositionally biased region" description="Basic residues" evidence="7">
    <location>
        <begin position="99"/>
        <end position="112"/>
    </location>
</feature>
<dbReference type="InterPro" id="IPR034161">
    <property type="entry name" value="Pepsin-like_plant"/>
</dbReference>
<dbReference type="Proteomes" id="UP001180020">
    <property type="component" value="Unassembled WGS sequence"/>
</dbReference>
<feature type="signal peptide" evidence="8">
    <location>
        <begin position="1"/>
        <end position="25"/>
    </location>
</feature>
<dbReference type="FunFam" id="2.40.70.10:FF:000034">
    <property type="entry name" value="Aspartyl protease family protein"/>
    <property type="match status" value="1"/>
</dbReference>
<feature type="chain" id="PRO_5043742944" evidence="8">
    <location>
        <begin position="26"/>
        <end position="507"/>
    </location>
</feature>
<dbReference type="InterPro" id="IPR033121">
    <property type="entry name" value="PEPTIDASE_A1"/>
</dbReference>
<keyword evidence="5" id="KW-0325">Glycoprotein</keyword>
<dbReference type="PANTHER" id="PTHR47967:SF28">
    <property type="entry name" value="ASPARTYL PROTEASE FAMILY PROTEIN 2-LIKE"/>
    <property type="match status" value="1"/>
</dbReference>
<feature type="active site" evidence="6">
    <location>
        <position position="157"/>
    </location>
</feature>
<name>A0AAV9DKH9_ACOCL</name>
<proteinExistence type="inferred from homology"/>
<comment type="caution">
    <text evidence="10">The sequence shown here is derived from an EMBL/GenBank/DDBJ whole genome shotgun (WGS) entry which is preliminary data.</text>
</comment>
<dbReference type="InterPro" id="IPR001461">
    <property type="entry name" value="Aspartic_peptidase_A1"/>
</dbReference>
<sequence>MIVFSNRALLVFFFLLLLFFLASSAVQNTTDGGIPLRGIELPQHPSFNSMTPSNPDCGLSSTPTSPPPPLKLQLNHITTHQTPNKDSLTHSTHRDLLRIHNHHHRRRRRRRLAAADPPSQPPELVATLESGLSLGSGEYFMDVYVGTPPKHFSLILDTGSDLNWLQCLPCHDCFAQSGPLYNPLNSSSFRNLTCRDPRCALVSPPDAAEPCSSDDQPCPYFYWYGDRSNTTGDFATETLTVNLTGPGGGDGPAARVVEGFMFGCGHWNRGLFRGAAGLLGLGRGPLSFASQMRALHGHGAAFSYCLVDRFAGPGVSSRLVFGEDPDLLAHPNLNYTALVKHPVDDDTFYYVDVKAIVVGGEALDVPADGFAAGGTIVDSGTTLSYFAEPAYGAIRAAFVKGVRNYEAVDGFLMGAPCFNVSSGAAGLGGLGLPGFEIVFGDGAVWAFPVENYFIRMEPQNDVVCLAMLGMPKDSMSIIGNYQQQNFHVMYDVKRSRLGYAPMNCADV</sequence>
<evidence type="ECO:0000313" key="10">
    <source>
        <dbReference type="EMBL" id="KAK1301382.1"/>
    </source>
</evidence>
<accession>A0AAV9DKH9</accession>
<dbReference type="CDD" id="cd05476">
    <property type="entry name" value="pepsin_A_like_plant"/>
    <property type="match status" value="1"/>
</dbReference>
<evidence type="ECO:0000256" key="2">
    <source>
        <dbReference type="ARBA" id="ARBA00022670"/>
    </source>
</evidence>
<evidence type="ECO:0000256" key="8">
    <source>
        <dbReference type="SAM" id="SignalP"/>
    </source>
</evidence>
<dbReference type="InterPro" id="IPR032799">
    <property type="entry name" value="TAXi_C"/>
</dbReference>